<comment type="function">
    <text evidence="4 6">IF-3 binds to the 30S ribosomal subunit and shifts the equilibrium between 70S ribosomes and their 50S and 30S subunits in favor of the free subunits, thus enhancing the availability of 30S subunits on which protein synthesis initiation begins.</text>
</comment>
<dbReference type="Proteomes" id="UP000191153">
    <property type="component" value="Unassembled WGS sequence"/>
</dbReference>
<keyword evidence="3 4" id="KW-0648">Protein biosynthesis</keyword>
<dbReference type="GO" id="GO:0016020">
    <property type="term" value="C:membrane"/>
    <property type="evidence" value="ECO:0007669"/>
    <property type="project" value="TreeGrafter"/>
</dbReference>
<evidence type="ECO:0000313" key="10">
    <source>
        <dbReference type="Proteomes" id="UP000191153"/>
    </source>
</evidence>
<dbReference type="HAMAP" id="MF_00080">
    <property type="entry name" value="IF_3"/>
    <property type="match status" value="1"/>
</dbReference>
<dbReference type="InterPro" id="IPR036787">
    <property type="entry name" value="T_IF-3_N_sf"/>
</dbReference>
<dbReference type="Pfam" id="PF05198">
    <property type="entry name" value="IF3_N"/>
    <property type="match status" value="1"/>
</dbReference>
<dbReference type="PANTHER" id="PTHR10938:SF0">
    <property type="entry name" value="TRANSLATION INITIATION FACTOR IF-3, MITOCHONDRIAL"/>
    <property type="match status" value="1"/>
</dbReference>
<evidence type="ECO:0000256" key="2">
    <source>
        <dbReference type="ARBA" id="ARBA00022540"/>
    </source>
</evidence>
<dbReference type="PANTHER" id="PTHR10938">
    <property type="entry name" value="TRANSLATION INITIATION FACTOR IF-3"/>
    <property type="match status" value="1"/>
</dbReference>
<protein>
    <recommendedName>
        <fullName evidence="4 5">Translation initiation factor IF-3</fullName>
    </recommendedName>
</protein>
<proteinExistence type="inferred from homology"/>
<evidence type="ECO:0000259" key="8">
    <source>
        <dbReference type="Pfam" id="PF05198"/>
    </source>
</evidence>
<dbReference type="EMBL" id="FUWX01000012">
    <property type="protein sequence ID" value="SJZ82626.1"/>
    <property type="molecule type" value="Genomic_DNA"/>
</dbReference>
<gene>
    <name evidence="4" type="primary">infC</name>
    <name evidence="9" type="ORF">SAMN02745174_01646</name>
</gene>
<dbReference type="InterPro" id="IPR001288">
    <property type="entry name" value="Translation_initiation_fac_3"/>
</dbReference>
<evidence type="ECO:0000256" key="4">
    <source>
        <dbReference type="HAMAP-Rule" id="MF_00080"/>
    </source>
</evidence>
<feature type="domain" description="Translation initiation factor 3 N-terminal" evidence="8">
    <location>
        <begin position="10"/>
        <end position="79"/>
    </location>
</feature>
<comment type="subunit">
    <text evidence="4 6">Monomer.</text>
</comment>
<dbReference type="InterPro" id="IPR036788">
    <property type="entry name" value="T_IF-3_C_sf"/>
</dbReference>
<keyword evidence="2 4" id="KW-0396">Initiation factor</keyword>
<dbReference type="GO" id="GO:0032790">
    <property type="term" value="P:ribosome disassembly"/>
    <property type="evidence" value="ECO:0007669"/>
    <property type="project" value="TreeGrafter"/>
</dbReference>
<comment type="subcellular location">
    <subcellularLocation>
        <location evidence="4 6">Cytoplasm</location>
    </subcellularLocation>
</comment>
<dbReference type="InterPro" id="IPR019813">
    <property type="entry name" value="Translation_initiation_fac3_CS"/>
</dbReference>
<dbReference type="GO" id="GO:0003743">
    <property type="term" value="F:translation initiation factor activity"/>
    <property type="evidence" value="ECO:0007669"/>
    <property type="project" value="UniProtKB-UniRule"/>
</dbReference>
<dbReference type="Pfam" id="PF00707">
    <property type="entry name" value="IF3_C"/>
    <property type="match status" value="1"/>
</dbReference>
<dbReference type="NCBIfam" id="TIGR00168">
    <property type="entry name" value="infC"/>
    <property type="match status" value="1"/>
</dbReference>
<keyword evidence="4" id="KW-0963">Cytoplasm</keyword>
<dbReference type="Gene3D" id="3.30.110.10">
    <property type="entry name" value="Translation initiation factor 3 (IF-3), C-terminal domain"/>
    <property type="match status" value="1"/>
</dbReference>
<organism evidence="9 10">
    <name type="scientific">Cetobacterium ceti</name>
    <dbReference type="NCBI Taxonomy" id="180163"/>
    <lineage>
        <taxon>Bacteria</taxon>
        <taxon>Fusobacteriati</taxon>
        <taxon>Fusobacteriota</taxon>
        <taxon>Fusobacteriia</taxon>
        <taxon>Fusobacteriales</taxon>
        <taxon>Fusobacteriaceae</taxon>
        <taxon>Cetobacterium</taxon>
    </lineage>
</organism>
<accession>A0A1T4NUA6</accession>
<evidence type="ECO:0000256" key="3">
    <source>
        <dbReference type="ARBA" id="ARBA00022917"/>
    </source>
</evidence>
<evidence type="ECO:0000256" key="5">
    <source>
        <dbReference type="NCBIfam" id="TIGR00168"/>
    </source>
</evidence>
<evidence type="ECO:0000256" key="6">
    <source>
        <dbReference type="RuleBase" id="RU000646"/>
    </source>
</evidence>
<sequence>MSIISDKIRINEKIRGKEIRVISETGEQIGIMTPGAALDMARERELDLVEISPNAKPAVCKIMDYGKYKYEQARKAKEAKKNQKQVIVKEVKFTARIDSHDMETKIGQVEKFLGKDNKVKITLVQYGRERMYADQGISMLNQIAERFTAIADVDKKYSDKQKHLILSPKK</sequence>
<evidence type="ECO:0000259" key="7">
    <source>
        <dbReference type="Pfam" id="PF00707"/>
    </source>
</evidence>
<dbReference type="AlphaFoldDB" id="A0A1T4NUA6"/>
<name>A0A1T4NUA6_9FUSO</name>
<dbReference type="RefSeq" id="WP_078694129.1">
    <property type="nucleotide sequence ID" value="NZ_FUWX01000012.1"/>
</dbReference>
<dbReference type="SUPFAM" id="SSF54364">
    <property type="entry name" value="Translation initiation factor IF3, N-terminal domain"/>
    <property type="match status" value="1"/>
</dbReference>
<dbReference type="SUPFAM" id="SSF55200">
    <property type="entry name" value="Translation initiation factor IF3, C-terminal domain"/>
    <property type="match status" value="1"/>
</dbReference>
<dbReference type="Gene3D" id="3.10.20.80">
    <property type="entry name" value="Translation initiation factor 3 (IF-3), N-terminal domain"/>
    <property type="match status" value="1"/>
</dbReference>
<dbReference type="OrthoDB" id="9806014at2"/>
<evidence type="ECO:0000256" key="1">
    <source>
        <dbReference type="ARBA" id="ARBA00005439"/>
    </source>
</evidence>
<dbReference type="InterPro" id="IPR019815">
    <property type="entry name" value="Translation_initiation_fac_3_C"/>
</dbReference>
<reference evidence="9 10" key="1">
    <citation type="submission" date="2017-02" db="EMBL/GenBank/DDBJ databases">
        <authorList>
            <person name="Peterson S.W."/>
        </authorList>
    </citation>
    <scope>NUCLEOTIDE SEQUENCE [LARGE SCALE GENOMIC DNA]</scope>
    <source>
        <strain evidence="9 10">ATCC 700028</strain>
    </source>
</reference>
<comment type="similarity">
    <text evidence="1 4 6">Belongs to the IF-3 family.</text>
</comment>
<dbReference type="GO" id="GO:0043022">
    <property type="term" value="F:ribosome binding"/>
    <property type="evidence" value="ECO:0007669"/>
    <property type="project" value="TreeGrafter"/>
</dbReference>
<evidence type="ECO:0000313" key="9">
    <source>
        <dbReference type="EMBL" id="SJZ82626.1"/>
    </source>
</evidence>
<dbReference type="FunFam" id="3.10.20.80:FF:000001">
    <property type="entry name" value="Translation initiation factor IF-3"/>
    <property type="match status" value="1"/>
</dbReference>
<keyword evidence="10" id="KW-1185">Reference proteome</keyword>
<dbReference type="GO" id="GO:0005829">
    <property type="term" value="C:cytosol"/>
    <property type="evidence" value="ECO:0007669"/>
    <property type="project" value="TreeGrafter"/>
</dbReference>
<feature type="domain" description="Translation initiation factor 3 C-terminal" evidence="7">
    <location>
        <begin position="88"/>
        <end position="168"/>
    </location>
</feature>
<dbReference type="PROSITE" id="PS00938">
    <property type="entry name" value="IF3"/>
    <property type="match status" value="1"/>
</dbReference>
<dbReference type="InterPro" id="IPR019814">
    <property type="entry name" value="Translation_initiation_fac_3_N"/>
</dbReference>
<dbReference type="STRING" id="180163.SAMN02745174_01646"/>